<feature type="region of interest" description="Disordered" evidence="5">
    <location>
        <begin position="288"/>
        <end position="310"/>
    </location>
</feature>
<feature type="compositionally biased region" description="Basic and acidic residues" evidence="5">
    <location>
        <begin position="1"/>
        <end position="13"/>
    </location>
</feature>
<keyword evidence="7" id="KW-1185">Reference proteome</keyword>
<reference evidence="8" key="2">
    <citation type="submission" date="2020-04" db="EMBL/GenBank/DDBJ databases">
        <authorList>
            <consortium name="NCBI Genome Project"/>
        </authorList>
    </citation>
    <scope>NUCLEOTIDE SEQUENCE</scope>
    <source>
        <strain evidence="8">CBS 342.82</strain>
    </source>
</reference>
<feature type="region of interest" description="Disordered" evidence="5">
    <location>
        <begin position="177"/>
        <end position="273"/>
    </location>
</feature>
<keyword evidence="3" id="KW-0539">Nucleus</keyword>
<feature type="region of interest" description="Disordered" evidence="5">
    <location>
        <begin position="74"/>
        <end position="115"/>
    </location>
</feature>
<keyword evidence="2" id="KW-0227">DNA damage</keyword>
<sequence>MEVSSRNERDHGPPEIPAQQSPLSYTKLLSRYEELQRQHARCQGELRQALQKLTIYRERAKAWYLYAQRKKTQGSLANRPAGGTSDLGQGECPSRLDARSSSHALPAMVDPRLRQTRHLSQQTGEARLAARGDVGMASSQSTIVEADDAVQSSTKLVCIKAEPGSDDEPVIVSERNLKRKRGGSPLRDDTMRRVKQEPVESEGLSDVMKDSESGVRGQQLRTMKTMTSDLEVDGPTVQTPRKPSRNLISHTDRASFSDGKASNRPKGRHSASTVNVAPHVTDEPLALRQISTNIPPKRKAARSSPPMHRASAVDKLAMLSEDGELGHEYPRLEEPRAKGNDRKLKVMLQQPLAERSPALDKRSTKIARNTDEHPLPTRMEEEPLRIRDPKTLQLTDFKVNADYMGSCFAFADTLRGRDQRQGLHTCTKPDCCGDAFRKVIELGGKAASGKTDAQALEIYLGRDWSDVMGSFAPDTRKEMTMNAHVYALTEENGKHKLAFERRSTPPGFWRTDMPTSQEALEDRAKIKAIEDKAVMERWLHATRRGGRWRFRDE</sequence>
<feature type="region of interest" description="Disordered" evidence="5">
    <location>
        <begin position="1"/>
        <end position="22"/>
    </location>
</feature>
<evidence type="ECO:0000256" key="2">
    <source>
        <dbReference type="ARBA" id="ARBA00022763"/>
    </source>
</evidence>
<evidence type="ECO:0000259" key="6">
    <source>
        <dbReference type="Pfam" id="PF08573"/>
    </source>
</evidence>
<name>A0A6J3MI79_9PEZI</name>
<dbReference type="Pfam" id="PF08573">
    <property type="entry name" value="SAE2"/>
    <property type="match status" value="1"/>
</dbReference>
<dbReference type="GeneID" id="54365021"/>
<comment type="subcellular location">
    <subcellularLocation>
        <location evidence="1">Nucleus</location>
    </subcellularLocation>
</comment>
<gene>
    <name evidence="8" type="ORF">K489DRAFT_406113</name>
</gene>
<dbReference type="GO" id="GO:0006281">
    <property type="term" value="P:DNA repair"/>
    <property type="evidence" value="ECO:0007669"/>
    <property type="project" value="InterPro"/>
</dbReference>
<protein>
    <recommendedName>
        <fullName evidence="6">DNA endonuclease activator Ctp1 C-terminal domain-containing protein</fullName>
    </recommendedName>
</protein>
<feature type="domain" description="DNA endonuclease activator Ctp1 C-terminal" evidence="6">
    <location>
        <begin position="409"/>
        <end position="518"/>
    </location>
</feature>
<evidence type="ECO:0000313" key="7">
    <source>
        <dbReference type="Proteomes" id="UP000504637"/>
    </source>
</evidence>
<proteinExistence type="predicted"/>
<dbReference type="RefSeq" id="XP_033464450.1">
    <property type="nucleotide sequence ID" value="XM_033607221.1"/>
</dbReference>
<evidence type="ECO:0000256" key="5">
    <source>
        <dbReference type="SAM" id="MobiDB-lite"/>
    </source>
</evidence>
<evidence type="ECO:0000256" key="3">
    <source>
        <dbReference type="ARBA" id="ARBA00023242"/>
    </source>
</evidence>
<accession>A0A6J3MI79</accession>
<organism evidence="8">
    <name type="scientific">Dissoconium aciculare CBS 342.82</name>
    <dbReference type="NCBI Taxonomy" id="1314786"/>
    <lineage>
        <taxon>Eukaryota</taxon>
        <taxon>Fungi</taxon>
        <taxon>Dikarya</taxon>
        <taxon>Ascomycota</taxon>
        <taxon>Pezizomycotina</taxon>
        <taxon>Dothideomycetes</taxon>
        <taxon>Dothideomycetidae</taxon>
        <taxon>Mycosphaerellales</taxon>
        <taxon>Dissoconiaceae</taxon>
        <taxon>Dissoconium</taxon>
    </lineage>
</organism>
<dbReference type="InterPro" id="IPR013882">
    <property type="entry name" value="Ctp1_C"/>
</dbReference>
<feature type="compositionally biased region" description="Basic and acidic residues" evidence="5">
    <location>
        <begin position="186"/>
        <end position="198"/>
    </location>
</feature>
<feature type="coiled-coil region" evidence="4">
    <location>
        <begin position="25"/>
        <end position="52"/>
    </location>
</feature>
<dbReference type="AlphaFoldDB" id="A0A6J3MI79"/>
<feature type="compositionally biased region" description="Polar residues" evidence="5">
    <location>
        <begin position="219"/>
        <end position="228"/>
    </location>
</feature>
<evidence type="ECO:0000256" key="4">
    <source>
        <dbReference type="SAM" id="Coils"/>
    </source>
</evidence>
<dbReference type="Proteomes" id="UP000504637">
    <property type="component" value="Unplaced"/>
</dbReference>
<feature type="compositionally biased region" description="Polar residues" evidence="5">
    <location>
        <begin position="236"/>
        <end position="249"/>
    </location>
</feature>
<reference evidence="8" key="1">
    <citation type="submission" date="2020-01" db="EMBL/GenBank/DDBJ databases">
        <authorList>
            <consortium name="DOE Joint Genome Institute"/>
            <person name="Haridas S."/>
            <person name="Albert R."/>
            <person name="Binder M."/>
            <person name="Bloem J."/>
            <person name="Labutti K."/>
            <person name="Salamov A."/>
            <person name="Andreopoulos B."/>
            <person name="Baker S.E."/>
            <person name="Barry K."/>
            <person name="Bills G."/>
            <person name="Bluhm B.H."/>
            <person name="Cannon C."/>
            <person name="Castanera R."/>
            <person name="Culley D.E."/>
            <person name="Daum C."/>
            <person name="Ezra D."/>
            <person name="Gonzalez J.B."/>
            <person name="Henrissat B."/>
            <person name="Kuo A."/>
            <person name="Liang C."/>
            <person name="Lipzen A."/>
            <person name="Lutzoni F."/>
            <person name="Magnuson J."/>
            <person name="Mondo S."/>
            <person name="Nolan M."/>
            <person name="Ohm R."/>
            <person name="Pangilinan J."/>
            <person name="Park H.-J."/>
            <person name="Ramirez L."/>
            <person name="Alfaro M."/>
            <person name="Sun H."/>
            <person name="Tritt A."/>
            <person name="Yoshinaga Y."/>
            <person name="Zwiers L.-H."/>
            <person name="Turgeon B.G."/>
            <person name="Goodwin S.B."/>
            <person name="Spatafora J.W."/>
            <person name="Crous P.W."/>
            <person name="Grigoriev I.V."/>
        </authorList>
    </citation>
    <scope>NUCLEOTIDE SEQUENCE</scope>
    <source>
        <strain evidence="8">CBS 342.82</strain>
    </source>
</reference>
<dbReference type="OrthoDB" id="5801062at2759"/>
<reference evidence="8" key="3">
    <citation type="submission" date="2025-08" db="UniProtKB">
        <authorList>
            <consortium name="RefSeq"/>
        </authorList>
    </citation>
    <scope>IDENTIFICATION</scope>
    <source>
        <strain evidence="8">CBS 342.82</strain>
    </source>
</reference>
<dbReference type="GO" id="GO:0005634">
    <property type="term" value="C:nucleus"/>
    <property type="evidence" value="ECO:0007669"/>
    <property type="project" value="UniProtKB-SubCell"/>
</dbReference>
<evidence type="ECO:0000313" key="8">
    <source>
        <dbReference type="RefSeq" id="XP_033464450.1"/>
    </source>
</evidence>
<keyword evidence="4" id="KW-0175">Coiled coil</keyword>
<evidence type="ECO:0000256" key="1">
    <source>
        <dbReference type="ARBA" id="ARBA00004123"/>
    </source>
</evidence>